<dbReference type="InterPro" id="IPR015915">
    <property type="entry name" value="Kelch-typ_b-propeller"/>
</dbReference>
<evidence type="ECO:0000256" key="2">
    <source>
        <dbReference type="ARBA" id="ARBA00022737"/>
    </source>
</evidence>
<dbReference type="Pfam" id="PF24681">
    <property type="entry name" value="Kelch_KLHDC2_KLHL20_DRC7"/>
    <property type="match status" value="1"/>
</dbReference>
<dbReference type="PANTHER" id="PTHR46093:SF18">
    <property type="entry name" value="FIBRONECTIN TYPE-III DOMAIN-CONTAINING PROTEIN"/>
    <property type="match status" value="1"/>
</dbReference>
<evidence type="ECO:0000256" key="1">
    <source>
        <dbReference type="ARBA" id="ARBA00022441"/>
    </source>
</evidence>
<name>A0ABQ8ZFP6_9EUKA</name>
<comment type="caution">
    <text evidence="4">The sequence shown here is derived from an EMBL/GenBank/DDBJ whole genome shotgun (WGS) entry which is preliminary data.</text>
</comment>
<dbReference type="PANTHER" id="PTHR46093">
    <property type="entry name" value="ACYL-COA-BINDING DOMAIN-CONTAINING PROTEIN 5"/>
    <property type="match status" value="1"/>
</dbReference>
<feature type="region of interest" description="Disordered" evidence="3">
    <location>
        <begin position="449"/>
        <end position="482"/>
    </location>
</feature>
<dbReference type="EMBL" id="JAOAOG010000003">
    <property type="protein sequence ID" value="KAJ6255706.1"/>
    <property type="molecule type" value="Genomic_DNA"/>
</dbReference>
<reference evidence="4" key="1">
    <citation type="submission" date="2022-08" db="EMBL/GenBank/DDBJ databases">
        <title>Novel sulfate-reducing endosymbionts in the free-living metamonad Anaeramoeba.</title>
        <authorList>
            <person name="Jerlstrom-Hultqvist J."/>
            <person name="Cepicka I."/>
            <person name="Gallot-Lavallee L."/>
            <person name="Salas-Leiva D."/>
            <person name="Curtis B.A."/>
            <person name="Zahonova K."/>
            <person name="Pipaliya S."/>
            <person name="Dacks J."/>
            <person name="Roger A.J."/>
        </authorList>
    </citation>
    <scope>NUCLEOTIDE SEQUENCE</scope>
    <source>
        <strain evidence="4">Schooner1</strain>
    </source>
</reference>
<dbReference type="Gene3D" id="2.120.10.80">
    <property type="entry name" value="Kelch-type beta propeller"/>
    <property type="match status" value="1"/>
</dbReference>
<protein>
    <submittedName>
        <fullName evidence="4">Kelch repeat domain</fullName>
    </submittedName>
</protein>
<feature type="compositionally biased region" description="Acidic residues" evidence="3">
    <location>
        <begin position="452"/>
        <end position="482"/>
    </location>
</feature>
<evidence type="ECO:0000256" key="3">
    <source>
        <dbReference type="SAM" id="MobiDB-lite"/>
    </source>
</evidence>
<keyword evidence="5" id="KW-1185">Reference proteome</keyword>
<evidence type="ECO:0000313" key="4">
    <source>
        <dbReference type="EMBL" id="KAJ6255706.1"/>
    </source>
</evidence>
<dbReference type="Proteomes" id="UP001150062">
    <property type="component" value="Unassembled WGS sequence"/>
</dbReference>
<keyword evidence="2" id="KW-0677">Repeat</keyword>
<dbReference type="Gene3D" id="3.30.710.10">
    <property type="entry name" value="Potassium Channel Kv1.1, Chain A"/>
    <property type="match status" value="1"/>
</dbReference>
<organism evidence="4 5">
    <name type="scientific">Anaeramoeba flamelloides</name>
    <dbReference type="NCBI Taxonomy" id="1746091"/>
    <lineage>
        <taxon>Eukaryota</taxon>
        <taxon>Metamonada</taxon>
        <taxon>Anaeramoebidae</taxon>
        <taxon>Anaeramoeba</taxon>
    </lineage>
</organism>
<evidence type="ECO:0000313" key="5">
    <source>
        <dbReference type="Proteomes" id="UP001150062"/>
    </source>
</evidence>
<accession>A0ABQ8ZFP6</accession>
<gene>
    <name evidence="4" type="ORF">M0813_11266</name>
</gene>
<keyword evidence="1" id="KW-0880">Kelch repeat</keyword>
<sequence length="609" mass="71807">MKPRWKLFVKGDFECAKNLSVKQQSATLVDDKIYFFGGILVDNGQHNWNNDIHVLDINTFECKKIDYTGDTPSARWAHTFVRINENELMLYGGYAGNREYLSEMHIFDIRNNEWRLVNQKGDVPEGRSTHVFVKYNDHKWVMFGGRLSIDGERSNDVYLFDTLTDTWEKIETVSENLPQPRSSHEGTFIDNKLWIFAGLSDNALNDLWCFNFKTREWKQIIVDIEIKNTFGHSSYLLAKERKWLIFHGSSQVMESAFRDHLLFDFDTLKMKKIDNFATDSDTLPLCRYGKLVPLDNLESNGYFRALHFSGEIFVQNQNTCNYVKDVYELTFQTGISEDFENLMFEKKLTDMILTSNENKVYNVHQQLFEIRLLTATDRKMDEIKDILSRFSSTEVQQFIIWVYTGKYSFRSTLIFEELGIEQIYSIEHTFELLYDNYNKDNKFFDFSINVPVDDDDDDDDDDEEEEEEEEDEDEDEEDEDDEYEEIFKIPKILLIARSELFSKMFEKVKDNISTVRDQSGLNEDIIETFIRYLFTRKLAHSADDELSPQNLVKFLIAEEYYGLQKNTLKPLIINTIISKINPNNVSIWKKALSNLNIEQIEKELKKYEL</sequence>
<dbReference type="SUPFAM" id="SSF117281">
    <property type="entry name" value="Kelch motif"/>
    <property type="match status" value="1"/>
</dbReference>
<proteinExistence type="predicted"/>
<dbReference type="InterPro" id="IPR011333">
    <property type="entry name" value="SKP1/BTB/POZ_sf"/>
</dbReference>